<keyword evidence="4" id="KW-0678">Repressor</keyword>
<evidence type="ECO:0000256" key="1">
    <source>
        <dbReference type="ARBA" id="ARBA00004123"/>
    </source>
</evidence>
<comment type="subcellular location">
    <subcellularLocation>
        <location evidence="1">Nucleus</location>
    </subcellularLocation>
</comment>
<accession>A0A9P7G181</accession>
<evidence type="ECO:0000256" key="5">
    <source>
        <dbReference type="ARBA" id="ARBA00022801"/>
    </source>
</evidence>
<dbReference type="Gene3D" id="3.40.800.20">
    <property type="entry name" value="Histone deacetylase domain"/>
    <property type="match status" value="1"/>
</dbReference>
<keyword evidence="12" id="KW-1185">Reference proteome</keyword>
<evidence type="ECO:0000313" key="11">
    <source>
        <dbReference type="EMBL" id="KAG5642242.1"/>
    </source>
</evidence>
<proteinExistence type="inferred from homology"/>
<dbReference type="InterPro" id="IPR023801">
    <property type="entry name" value="His_deacetylse_dom"/>
</dbReference>
<keyword evidence="6" id="KW-0156">Chromatin regulator</keyword>
<dbReference type="PANTHER" id="PTHR10625">
    <property type="entry name" value="HISTONE DEACETYLASE HDAC1-RELATED"/>
    <property type="match status" value="1"/>
</dbReference>
<dbReference type="AlphaFoldDB" id="A0A9P7G181"/>
<sequence>MRPDGVAPNDRQVAYIVSPELIAASSQLPSNKGRSTAVHTLIHAYGLSKHVKVVRPVKASYKELAAYHTREYLDAVLDSKRGASPGLRGGDNGEEEEFGLDSDCPPFPALAAYVPLVAGASLTAARALMDSVSPVHIAICWDGGRHHAQKGAAKGFCYVADCVLAVLALKRGPNTRKQGTGKTRVMYLDLDLHFSDAVSQAFAGSMAKAPQILTLSIHYAAPGFYPPSPLASLPDPTSTNFDPSTLSIPLHAGAGPATLLRIWDTVENVKRTFDPDYVVLQCGVDALSGDPCAIGNWDLESLGEVVGRVVRGWDVPVLLLGGGGYNTPNTARAWAYLTSVALDDPLALDAPIPDHANFPAYGPSFTLDVPKGMMQDQNSEAYLCEVEACYEAVVEVLKDRMGSGPATDARTTVDTADTDR</sequence>
<dbReference type="InterPro" id="IPR000286">
    <property type="entry name" value="HDACs"/>
</dbReference>
<dbReference type="InterPro" id="IPR023696">
    <property type="entry name" value="Ureohydrolase_dom_sf"/>
</dbReference>
<dbReference type="EMBL" id="JABCKV010000203">
    <property type="protein sequence ID" value="KAG5642242.1"/>
    <property type="molecule type" value="Genomic_DNA"/>
</dbReference>
<dbReference type="GO" id="GO:0005634">
    <property type="term" value="C:nucleus"/>
    <property type="evidence" value="ECO:0007669"/>
    <property type="project" value="UniProtKB-SubCell"/>
</dbReference>
<evidence type="ECO:0000256" key="8">
    <source>
        <dbReference type="ARBA" id="ARBA00023163"/>
    </source>
</evidence>
<evidence type="ECO:0000256" key="4">
    <source>
        <dbReference type="ARBA" id="ARBA00022491"/>
    </source>
</evidence>
<keyword evidence="5" id="KW-0378">Hydrolase</keyword>
<gene>
    <name evidence="11" type="ORF">DXG03_003367</name>
</gene>
<keyword evidence="7" id="KW-0805">Transcription regulation</keyword>
<reference evidence="11" key="1">
    <citation type="submission" date="2020-07" db="EMBL/GenBank/DDBJ databases">
        <authorList>
            <person name="Nieuwenhuis M."/>
            <person name="Van De Peppel L.J.J."/>
        </authorList>
    </citation>
    <scope>NUCLEOTIDE SEQUENCE</scope>
    <source>
        <strain evidence="11">AP01</strain>
        <tissue evidence="11">Mycelium</tissue>
    </source>
</reference>
<comment type="caution">
    <text evidence="11">The sequence shown here is derived from an EMBL/GenBank/DDBJ whole genome shotgun (WGS) entry which is preliminary data.</text>
</comment>
<dbReference type="GO" id="GO:0141221">
    <property type="term" value="F:histone deacetylase activity, hydrolytic mechanism"/>
    <property type="evidence" value="ECO:0007669"/>
    <property type="project" value="UniProtKB-EC"/>
</dbReference>
<reference evidence="11" key="2">
    <citation type="submission" date="2021-10" db="EMBL/GenBank/DDBJ databases">
        <title>Phylogenomics reveals ancestral predisposition of the termite-cultivated fungus Termitomyces towards a domesticated lifestyle.</title>
        <authorList>
            <person name="Auxier B."/>
            <person name="Grum-Grzhimaylo A."/>
            <person name="Cardenas M.E."/>
            <person name="Lodge J.D."/>
            <person name="Laessoe T."/>
            <person name="Pedersen O."/>
            <person name="Smith M.E."/>
            <person name="Kuyper T.W."/>
            <person name="Franco-Molano E.A."/>
            <person name="Baroni T.J."/>
            <person name="Aanen D.K."/>
        </authorList>
    </citation>
    <scope>NUCLEOTIDE SEQUENCE</scope>
    <source>
        <strain evidence="11">AP01</strain>
        <tissue evidence="11">Mycelium</tissue>
    </source>
</reference>
<organism evidence="11 12">
    <name type="scientific">Asterophora parasitica</name>
    <dbReference type="NCBI Taxonomy" id="117018"/>
    <lineage>
        <taxon>Eukaryota</taxon>
        <taxon>Fungi</taxon>
        <taxon>Dikarya</taxon>
        <taxon>Basidiomycota</taxon>
        <taxon>Agaricomycotina</taxon>
        <taxon>Agaricomycetes</taxon>
        <taxon>Agaricomycetidae</taxon>
        <taxon>Agaricales</taxon>
        <taxon>Tricholomatineae</taxon>
        <taxon>Lyophyllaceae</taxon>
        <taxon>Asterophora</taxon>
    </lineage>
</organism>
<keyword evidence="9" id="KW-0539">Nucleus</keyword>
<dbReference type="PRINTS" id="PR01270">
    <property type="entry name" value="HDASUPER"/>
</dbReference>
<evidence type="ECO:0000256" key="6">
    <source>
        <dbReference type="ARBA" id="ARBA00022853"/>
    </source>
</evidence>
<dbReference type="GO" id="GO:0031507">
    <property type="term" value="P:heterochromatin formation"/>
    <property type="evidence" value="ECO:0007669"/>
    <property type="project" value="TreeGrafter"/>
</dbReference>
<evidence type="ECO:0000256" key="9">
    <source>
        <dbReference type="ARBA" id="ARBA00023242"/>
    </source>
</evidence>
<evidence type="ECO:0000259" key="10">
    <source>
        <dbReference type="Pfam" id="PF00850"/>
    </source>
</evidence>
<evidence type="ECO:0000256" key="3">
    <source>
        <dbReference type="ARBA" id="ARBA00012111"/>
    </source>
</evidence>
<dbReference type="SUPFAM" id="SSF52768">
    <property type="entry name" value="Arginase/deacetylase"/>
    <property type="match status" value="1"/>
</dbReference>
<comment type="similarity">
    <text evidence="2">Belongs to the histone deacetylase family. HD type 1 subfamily.</text>
</comment>
<dbReference type="EC" id="3.5.1.98" evidence="3"/>
<name>A0A9P7G181_9AGAR</name>
<feature type="domain" description="Histone deacetylase" evidence="10">
    <location>
        <begin position="29"/>
        <end position="340"/>
    </location>
</feature>
<keyword evidence="8" id="KW-0804">Transcription</keyword>
<evidence type="ECO:0000313" key="12">
    <source>
        <dbReference type="Proteomes" id="UP000775547"/>
    </source>
</evidence>
<protein>
    <recommendedName>
        <fullName evidence="3">histone deacetylase</fullName>
        <ecNumber evidence="3">3.5.1.98</ecNumber>
    </recommendedName>
</protein>
<dbReference type="InterPro" id="IPR037138">
    <property type="entry name" value="His_deacetylse_dom_sf"/>
</dbReference>
<evidence type="ECO:0000256" key="2">
    <source>
        <dbReference type="ARBA" id="ARBA00006457"/>
    </source>
</evidence>
<dbReference type="Pfam" id="PF00850">
    <property type="entry name" value="Hist_deacetyl"/>
    <property type="match status" value="1"/>
</dbReference>
<evidence type="ECO:0000256" key="7">
    <source>
        <dbReference type="ARBA" id="ARBA00023015"/>
    </source>
</evidence>
<dbReference type="PANTHER" id="PTHR10625:SF14">
    <property type="entry name" value="HISTONE DEACETYLASE 8"/>
    <property type="match status" value="1"/>
</dbReference>
<dbReference type="OrthoDB" id="73273at2759"/>
<dbReference type="Proteomes" id="UP000775547">
    <property type="component" value="Unassembled WGS sequence"/>
</dbReference>